<feature type="chain" id="PRO_5012158088" evidence="1">
    <location>
        <begin position="16"/>
        <end position="43"/>
    </location>
</feature>
<evidence type="ECO:0000313" key="3">
    <source>
        <dbReference type="Proteomes" id="UP000000560"/>
    </source>
</evidence>
<sequence length="43" mass="4771">MGLGVLLQLLLIIDPNNYTAKASVATHTQALDHQNPDTYTKYQ</sequence>
<reference evidence="3" key="2">
    <citation type="journal article" date="2009" name="Fungal Genet. Biol.">
        <title>The 2008 update of the Aspergillus nidulans genome annotation: a community effort.</title>
        <authorList>
            <person name="Wortman J.R."/>
            <person name="Gilsenan J.M."/>
            <person name="Joardar V."/>
            <person name="Deegan J."/>
            <person name="Clutterbuck J."/>
            <person name="Andersen M.R."/>
            <person name="Archer D."/>
            <person name="Bencina M."/>
            <person name="Braus G."/>
            <person name="Coutinho P."/>
            <person name="von Dohren H."/>
            <person name="Doonan J."/>
            <person name="Driessen A.J."/>
            <person name="Durek P."/>
            <person name="Espeso E."/>
            <person name="Fekete E."/>
            <person name="Flipphi M."/>
            <person name="Estrada C.G."/>
            <person name="Geysens S."/>
            <person name="Goldman G."/>
            <person name="de Groot P.W."/>
            <person name="Hansen K."/>
            <person name="Harris S.D."/>
            <person name="Heinekamp T."/>
            <person name="Helmstaedt K."/>
            <person name="Henrissat B."/>
            <person name="Hofmann G."/>
            <person name="Homan T."/>
            <person name="Horio T."/>
            <person name="Horiuchi H."/>
            <person name="James S."/>
            <person name="Jones M."/>
            <person name="Karaffa L."/>
            <person name="Karanyi Z."/>
            <person name="Kato M."/>
            <person name="Keller N."/>
            <person name="Kelly D.E."/>
            <person name="Kiel J.A."/>
            <person name="Kim J.M."/>
            <person name="van der Klei I.J."/>
            <person name="Klis F.M."/>
            <person name="Kovalchuk A."/>
            <person name="Krasevec N."/>
            <person name="Kubicek C.P."/>
            <person name="Liu B."/>
            <person name="Maccabe A."/>
            <person name="Meyer V."/>
            <person name="Mirabito P."/>
            <person name="Miskei M."/>
            <person name="Mos M."/>
            <person name="Mullins J."/>
            <person name="Nelson D.R."/>
            <person name="Nielsen J."/>
            <person name="Oakley B.R."/>
            <person name="Osmani S.A."/>
            <person name="Pakula T."/>
            <person name="Paszewski A."/>
            <person name="Paulsen I."/>
            <person name="Pilsyk S."/>
            <person name="Pocsi I."/>
            <person name="Punt P.J."/>
            <person name="Ram A.F."/>
            <person name="Ren Q."/>
            <person name="Robellet X."/>
            <person name="Robson G."/>
            <person name="Seiboth B."/>
            <person name="van Solingen P."/>
            <person name="Specht T."/>
            <person name="Sun J."/>
            <person name="Taheri-Talesh N."/>
            <person name="Takeshita N."/>
            <person name="Ussery D."/>
            <person name="vanKuyk P.A."/>
            <person name="Visser H."/>
            <person name="van de Vondervoort P.J."/>
            <person name="de Vries R.P."/>
            <person name="Walton J."/>
            <person name="Xiang X."/>
            <person name="Xiong Y."/>
            <person name="Zeng A.P."/>
            <person name="Brandt B.W."/>
            <person name="Cornell M.J."/>
            <person name="van den Hondel C.A."/>
            <person name="Visser J."/>
            <person name="Oliver S.G."/>
            <person name="Turner G."/>
        </authorList>
    </citation>
    <scope>GENOME REANNOTATION</scope>
    <source>
        <strain evidence="3">FGSC A4 / ATCC 38163 / CBS 112.46 / NRRL 194 / M139</strain>
    </source>
</reference>
<dbReference type="GeneID" id="74896994"/>
<dbReference type="AlphaFoldDB" id="C8V4S3"/>
<gene>
    <name evidence="2" type="ORF">ANIA_11401</name>
</gene>
<dbReference type="Proteomes" id="UP000000560">
    <property type="component" value="Chromosome II"/>
</dbReference>
<organism evidence="2 3">
    <name type="scientific">Emericella nidulans (strain FGSC A4 / ATCC 38163 / CBS 112.46 / NRRL 194 / M139)</name>
    <name type="common">Aspergillus nidulans</name>
    <dbReference type="NCBI Taxonomy" id="227321"/>
    <lineage>
        <taxon>Eukaryota</taxon>
        <taxon>Fungi</taxon>
        <taxon>Dikarya</taxon>
        <taxon>Ascomycota</taxon>
        <taxon>Pezizomycotina</taxon>
        <taxon>Eurotiomycetes</taxon>
        <taxon>Eurotiomycetidae</taxon>
        <taxon>Eurotiales</taxon>
        <taxon>Aspergillaceae</taxon>
        <taxon>Aspergillus</taxon>
        <taxon>Aspergillus subgen. Nidulantes</taxon>
    </lineage>
</organism>
<dbReference type="RefSeq" id="XP_050467537.1">
    <property type="nucleotide sequence ID" value="XM_050611514.1"/>
</dbReference>
<proteinExistence type="predicted"/>
<dbReference type="HOGENOM" id="CLU_3242131_0_0_1"/>
<dbReference type="KEGG" id="ani:ANIA_11401"/>
<reference evidence="3" key="1">
    <citation type="journal article" date="2005" name="Nature">
        <title>Sequencing of Aspergillus nidulans and comparative analysis with A. fumigatus and A. oryzae.</title>
        <authorList>
            <person name="Galagan J.E."/>
            <person name="Calvo S.E."/>
            <person name="Cuomo C."/>
            <person name="Ma L.J."/>
            <person name="Wortman J.R."/>
            <person name="Batzoglou S."/>
            <person name="Lee S.I."/>
            <person name="Basturkmen M."/>
            <person name="Spevak C.C."/>
            <person name="Clutterbuck J."/>
            <person name="Kapitonov V."/>
            <person name="Jurka J."/>
            <person name="Scazzocchio C."/>
            <person name="Farman M."/>
            <person name="Butler J."/>
            <person name="Purcell S."/>
            <person name="Harris S."/>
            <person name="Braus G.H."/>
            <person name="Draht O."/>
            <person name="Busch S."/>
            <person name="D'Enfert C."/>
            <person name="Bouchier C."/>
            <person name="Goldman G.H."/>
            <person name="Bell-Pedersen D."/>
            <person name="Griffiths-Jones S."/>
            <person name="Doonan J.H."/>
            <person name="Yu J."/>
            <person name="Vienken K."/>
            <person name="Pain A."/>
            <person name="Freitag M."/>
            <person name="Selker E.U."/>
            <person name="Archer D.B."/>
            <person name="Penalva M.A."/>
            <person name="Oakley B.R."/>
            <person name="Momany M."/>
            <person name="Tanaka T."/>
            <person name="Kumagai T."/>
            <person name="Asai K."/>
            <person name="Machida M."/>
            <person name="Nierman W.C."/>
            <person name="Denning D.W."/>
            <person name="Caddick M."/>
            <person name="Hynes M."/>
            <person name="Paoletti M."/>
            <person name="Fischer R."/>
            <person name="Miller B."/>
            <person name="Dyer P."/>
            <person name="Sachs M.S."/>
            <person name="Osmani S.A."/>
            <person name="Birren B.W."/>
        </authorList>
    </citation>
    <scope>NUCLEOTIDE SEQUENCE [LARGE SCALE GENOMIC DNA]</scope>
    <source>
        <strain evidence="3">FGSC A4 / ATCC 38163 / CBS 112.46 / NRRL 194 / M139</strain>
    </source>
</reference>
<accession>C8V4S3</accession>
<keyword evidence="1" id="KW-0732">Signal</keyword>
<evidence type="ECO:0000313" key="2">
    <source>
        <dbReference type="EMBL" id="CBF75942.1"/>
    </source>
</evidence>
<dbReference type="EMBL" id="BN001302">
    <property type="protein sequence ID" value="CBF75942.1"/>
    <property type="molecule type" value="Genomic_DNA"/>
</dbReference>
<protein>
    <submittedName>
        <fullName evidence="2">Uncharacterized protein</fullName>
    </submittedName>
</protein>
<keyword evidence="3" id="KW-1185">Reference proteome</keyword>
<feature type="signal peptide" evidence="1">
    <location>
        <begin position="1"/>
        <end position="15"/>
    </location>
</feature>
<name>C8V4S3_EMENI</name>
<evidence type="ECO:0000256" key="1">
    <source>
        <dbReference type="SAM" id="SignalP"/>
    </source>
</evidence>
<dbReference type="InParanoid" id="C8V4S3"/>
<dbReference type="OrthoDB" id="4525412at2759"/>